<gene>
    <name evidence="1" type="ORF">E7746_11945</name>
</gene>
<name>A0A4P7VQI2_9BACT</name>
<keyword evidence="2" id="KW-1185">Reference proteome</keyword>
<proteinExistence type="predicted"/>
<dbReference type="EMBL" id="CP039393">
    <property type="protein sequence ID" value="QCD36542.1"/>
    <property type="molecule type" value="Genomic_DNA"/>
</dbReference>
<accession>A0A4P7VQI2</accession>
<dbReference type="KEGG" id="mgod:E7746_11945"/>
<evidence type="ECO:0000313" key="2">
    <source>
        <dbReference type="Proteomes" id="UP000297031"/>
    </source>
</evidence>
<dbReference type="AlphaFoldDB" id="A0A4P7VQI2"/>
<dbReference type="OrthoDB" id="1037127at2"/>
<dbReference type="Proteomes" id="UP000297031">
    <property type="component" value="Chromosome"/>
</dbReference>
<evidence type="ECO:0000313" key="1">
    <source>
        <dbReference type="EMBL" id="QCD36542.1"/>
    </source>
</evidence>
<organism evidence="1 2">
    <name type="scientific">Muribaculum gordoncarteri</name>
    <dbReference type="NCBI Taxonomy" id="2530390"/>
    <lineage>
        <taxon>Bacteria</taxon>
        <taxon>Pseudomonadati</taxon>
        <taxon>Bacteroidota</taxon>
        <taxon>Bacteroidia</taxon>
        <taxon>Bacteroidales</taxon>
        <taxon>Muribaculaceae</taxon>
        <taxon>Muribaculum</taxon>
    </lineage>
</organism>
<protein>
    <submittedName>
        <fullName evidence="1">Uncharacterized protein</fullName>
    </submittedName>
</protein>
<dbReference type="RefSeq" id="WP_136410947.1">
    <property type="nucleotide sequence ID" value="NZ_CP039393.1"/>
</dbReference>
<sequence length="817" mass="87201">MKDSCLTIPAKLSAFADPDNSVINLRENNGILNPVGMPSTVVDLPGSLLTSFSHDDGTETLFIVDRLALSAVRGGRVTKIATLPSAPGCAVVDGPMLIVMTDEGPWRACYDMISEQWRELGLNPDFPAVGIEIANEREFRETSGFLDFDDEYSPAGMTMQPGDSRMLNRLLMESYDRLSNSALSQDYYVHPVLAAYRIIGDDGAVLYRSTPVLVSPRGFEIVKPLNARLYTSGGNMSMSSGVDISLTGFRLALRSPAVVDSPWADKAVALELLVTPPLDPVRRSESARVSLGSPDGSIRPFSVRMPLVGEYPSMVQRAFERFDLIAKVAARYTNPFKGGIAPEGGTLVPLPWSYKYNVPYDGRSVQIALAVKSIPETPPFELSLPHTFTAASAALVGDMAVWGDITPVHALPSGADQLAASTTGGVGWNAVTRVTITSRDGRKEIISRSSGGDDNAPASLWPVVAYPHPDATKMEVRITRTDGIVFTRTFMLAPGPDGTVACSSAVDCTPVAVEDNSTAHEVISPLMERVSSRRPGLIVAASASSPLAPLSQLPVSQGAVTALTAASGSSSAWDFARRHLYAFTSSGIYAVAVNSSMSLASAHIIDSRCVMSRDCVAFSPDGVYAVASGDLLKVTGSRAQTVVRSCGGDAVAWSVSRGELWHVAADGTVRVMNPRSLWYVRKGVVPQSMLSSGSRLYITTGTALLDASVESVGEVDVALHSRVELPEPYALRHCSRLSCVMSAGRGKLTMNLSGDNGSGHPHNLLSVDFEAPVWNVVTRRILGPARRFLTVSLAGTVDSGALIARFLVDFGDGRRKY</sequence>
<reference evidence="1 2" key="1">
    <citation type="submission" date="2019-02" db="EMBL/GenBank/DDBJ databases">
        <title>Isolation and identification of novel species under the genus Muribaculum.</title>
        <authorList>
            <person name="Miyake S."/>
            <person name="Ding Y."/>
            <person name="Low A."/>
            <person name="Soh M."/>
            <person name="Seedorf H."/>
        </authorList>
    </citation>
    <scope>NUCLEOTIDE SEQUENCE [LARGE SCALE GENOMIC DNA]</scope>
    <source>
        <strain evidence="1 2">TLL-A4</strain>
    </source>
</reference>